<dbReference type="InterPro" id="IPR000415">
    <property type="entry name" value="Nitroreductase-like"/>
</dbReference>
<sequence length="198" mass="21777">MTDTPTRATDHPVEAIFTQRWSPRAFDGSTMEEASLLSLFEAARWAPSAYNVQPWRFLYALRGGPDWERFLDLLIPFNRSWAESSSALVFVISDRFMREADGSPKAESHSHSFDAGAAWANMALQATHDGLHVHGMTGIEMEKAEKELGIPEGYRIEAAVAVGKIGDAAQLPEGLREREGPSGRMPVSQLAFAGNFPA</sequence>
<evidence type="ECO:0000313" key="4">
    <source>
        <dbReference type="Proteomes" id="UP000034392"/>
    </source>
</evidence>
<dbReference type="EMBL" id="CP011452">
    <property type="protein sequence ID" value="AKH41134.1"/>
    <property type="molecule type" value="Genomic_DNA"/>
</dbReference>
<evidence type="ECO:0000256" key="1">
    <source>
        <dbReference type="ARBA" id="ARBA00007118"/>
    </source>
</evidence>
<dbReference type="InterPro" id="IPR029479">
    <property type="entry name" value="Nitroreductase"/>
</dbReference>
<dbReference type="Pfam" id="PF00881">
    <property type="entry name" value="Nitroreductase"/>
    <property type="match status" value="2"/>
</dbReference>
<comment type="similarity">
    <text evidence="1">Belongs to the nitroreductase family.</text>
</comment>
<evidence type="ECO:0000256" key="2">
    <source>
        <dbReference type="ARBA" id="ARBA00023002"/>
    </source>
</evidence>
<evidence type="ECO:0000313" key="3">
    <source>
        <dbReference type="EMBL" id="AKH41134.1"/>
    </source>
</evidence>
<dbReference type="CDD" id="cd02138">
    <property type="entry name" value="TdsD-like"/>
    <property type="match status" value="1"/>
</dbReference>
<dbReference type="PANTHER" id="PTHR43673">
    <property type="entry name" value="NAD(P)H NITROREDUCTASE YDGI-RELATED"/>
    <property type="match status" value="1"/>
</dbReference>
<accession>A0A0F7KNI8</accession>
<dbReference type="Gene3D" id="3.40.109.10">
    <property type="entry name" value="NADH Oxidase"/>
    <property type="match status" value="1"/>
</dbReference>
<dbReference type="PATRIC" id="fig|1267766.3.peg.68"/>
<keyword evidence="4" id="KW-1185">Reference proteome</keyword>
<dbReference type="AlphaFoldDB" id="A0A0F7KNI8"/>
<dbReference type="SUPFAM" id="SSF55469">
    <property type="entry name" value="FMN-dependent nitroreductase-like"/>
    <property type="match status" value="1"/>
</dbReference>
<dbReference type="RefSeq" id="WP_046902237.1">
    <property type="nucleotide sequence ID" value="NZ_CP011452.2"/>
</dbReference>
<organism evidence="3 4">
    <name type="scientific">Croceibacterium atlanticum</name>
    <dbReference type="NCBI Taxonomy" id="1267766"/>
    <lineage>
        <taxon>Bacteria</taxon>
        <taxon>Pseudomonadati</taxon>
        <taxon>Pseudomonadota</taxon>
        <taxon>Alphaproteobacteria</taxon>
        <taxon>Sphingomonadales</taxon>
        <taxon>Erythrobacteraceae</taxon>
        <taxon>Croceibacterium</taxon>
    </lineage>
</organism>
<dbReference type="PANTHER" id="PTHR43673:SF10">
    <property type="entry name" value="NADH DEHYDROGENASE_NAD(P)H NITROREDUCTASE XCC3605-RELATED"/>
    <property type="match status" value="1"/>
</dbReference>
<proteinExistence type="inferred from homology"/>
<protein>
    <submittedName>
        <fullName evidence="3">Malonic semialdehyde reductase</fullName>
    </submittedName>
</protein>
<dbReference type="OrthoDB" id="9802510at2"/>
<dbReference type="Proteomes" id="UP000034392">
    <property type="component" value="Chromosome"/>
</dbReference>
<name>A0A0F7KNI8_9SPHN</name>
<dbReference type="GO" id="GO:0016491">
    <property type="term" value="F:oxidoreductase activity"/>
    <property type="evidence" value="ECO:0007669"/>
    <property type="project" value="UniProtKB-KW"/>
</dbReference>
<reference evidence="3" key="1">
    <citation type="submission" date="2015-05" db="EMBL/GenBank/DDBJ databases">
        <title>The complete genome of Altererythrobacter atlanticus strain 26DY36.</title>
        <authorList>
            <person name="Wu Y.-H."/>
            <person name="Cheng H."/>
            <person name="Wu X.-W."/>
        </authorList>
    </citation>
    <scope>NUCLEOTIDE SEQUENCE [LARGE SCALE GENOMIC DNA]</scope>
    <source>
        <strain evidence="3">26DY36</strain>
    </source>
</reference>
<gene>
    <name evidence="3" type="ORF">WYH_00068</name>
</gene>
<dbReference type="KEGG" id="aay:WYH_00068"/>
<dbReference type="STRING" id="1267766.WYH_00068"/>
<keyword evidence="2" id="KW-0560">Oxidoreductase</keyword>